<dbReference type="InterPro" id="IPR017441">
    <property type="entry name" value="Protein_kinase_ATP_BS"/>
</dbReference>
<keyword evidence="2" id="KW-0723">Serine/threonine-protein kinase</keyword>
<feature type="domain" description="Protein kinase" evidence="14">
    <location>
        <begin position="139"/>
        <end position="416"/>
    </location>
</feature>
<dbReference type="InParanoid" id="A0A2P5ASE9"/>
<dbReference type="SMART" id="SM00220">
    <property type="entry name" value="S_TKc"/>
    <property type="match status" value="1"/>
</dbReference>
<evidence type="ECO:0000259" key="14">
    <source>
        <dbReference type="PROSITE" id="PS50011"/>
    </source>
</evidence>
<dbReference type="EMBL" id="JXTC01000716">
    <property type="protein sequence ID" value="PON39476.1"/>
    <property type="molecule type" value="Genomic_DNA"/>
</dbReference>
<organism evidence="15 16">
    <name type="scientific">Trema orientale</name>
    <name type="common">Charcoal tree</name>
    <name type="synonym">Celtis orientalis</name>
    <dbReference type="NCBI Taxonomy" id="63057"/>
    <lineage>
        <taxon>Eukaryota</taxon>
        <taxon>Viridiplantae</taxon>
        <taxon>Streptophyta</taxon>
        <taxon>Embryophyta</taxon>
        <taxon>Tracheophyta</taxon>
        <taxon>Spermatophyta</taxon>
        <taxon>Magnoliopsida</taxon>
        <taxon>eudicotyledons</taxon>
        <taxon>Gunneridae</taxon>
        <taxon>Pentapetalae</taxon>
        <taxon>rosids</taxon>
        <taxon>fabids</taxon>
        <taxon>Rosales</taxon>
        <taxon>Cannabaceae</taxon>
        <taxon>Trema</taxon>
    </lineage>
</organism>
<dbReference type="PROSITE" id="PS00108">
    <property type="entry name" value="PROTEIN_KINASE_ST"/>
    <property type="match status" value="1"/>
</dbReference>
<dbReference type="FunFam" id="1.10.510.10:FF:000252">
    <property type="entry name" value="Receptor-like protein kinase FERONIA"/>
    <property type="match status" value="1"/>
</dbReference>
<dbReference type="InterPro" id="IPR011009">
    <property type="entry name" value="Kinase-like_dom_sf"/>
</dbReference>
<dbReference type="AlphaFoldDB" id="A0A2P5ASE9"/>
<evidence type="ECO:0000313" key="15">
    <source>
        <dbReference type="EMBL" id="PON39476.1"/>
    </source>
</evidence>
<evidence type="ECO:0000256" key="12">
    <source>
        <dbReference type="PROSITE-ProRule" id="PRU10141"/>
    </source>
</evidence>
<keyword evidence="3" id="KW-0808">Transferase</keyword>
<evidence type="ECO:0000313" key="16">
    <source>
        <dbReference type="Proteomes" id="UP000237000"/>
    </source>
</evidence>
<dbReference type="PANTHER" id="PTHR27003:SF287">
    <property type="entry name" value="PROTEIN KINASE DOMAIN-CONTAINING PROTEIN"/>
    <property type="match status" value="1"/>
</dbReference>
<comment type="caution">
    <text evidence="15">The sequence shown here is derived from an EMBL/GenBank/DDBJ whole genome shotgun (WGS) entry which is preliminary data.</text>
</comment>
<evidence type="ECO:0000256" key="4">
    <source>
        <dbReference type="ARBA" id="ARBA00022692"/>
    </source>
</evidence>
<keyword evidence="8 12" id="KW-0067">ATP-binding</keyword>
<keyword evidence="5" id="KW-0732">Signal</keyword>
<dbReference type="SUPFAM" id="SSF56112">
    <property type="entry name" value="Protein kinase-like (PK-like)"/>
    <property type="match status" value="1"/>
</dbReference>
<evidence type="ECO:0000256" key="9">
    <source>
        <dbReference type="ARBA" id="ARBA00022989"/>
    </source>
</evidence>
<gene>
    <name evidence="15" type="ORF">TorRG33x02_342650</name>
</gene>
<comment type="subcellular location">
    <subcellularLocation>
        <location evidence="1">Membrane</location>
        <topology evidence="1">Single-pass type I membrane protein</topology>
    </subcellularLocation>
</comment>
<feature type="transmembrane region" description="Helical" evidence="13">
    <location>
        <begin position="73"/>
        <end position="94"/>
    </location>
</feature>
<dbReference type="OrthoDB" id="4062651at2759"/>
<evidence type="ECO:0000256" key="5">
    <source>
        <dbReference type="ARBA" id="ARBA00022729"/>
    </source>
</evidence>
<protein>
    <submittedName>
        <fullName evidence="15">Mitogen-activated protein kinase kinase kinase</fullName>
    </submittedName>
</protein>
<evidence type="ECO:0000256" key="1">
    <source>
        <dbReference type="ARBA" id="ARBA00004479"/>
    </source>
</evidence>
<dbReference type="Proteomes" id="UP000237000">
    <property type="component" value="Unassembled WGS sequence"/>
</dbReference>
<evidence type="ECO:0000256" key="13">
    <source>
        <dbReference type="SAM" id="Phobius"/>
    </source>
</evidence>
<keyword evidence="16" id="KW-1185">Reference proteome</keyword>
<name>A0A2P5ASE9_TREOI</name>
<dbReference type="InterPro" id="IPR045272">
    <property type="entry name" value="ANXUR1/2-like"/>
</dbReference>
<dbReference type="PROSITE" id="PS00107">
    <property type="entry name" value="PROTEIN_KINASE_ATP"/>
    <property type="match status" value="1"/>
</dbReference>
<dbReference type="InterPro" id="IPR001245">
    <property type="entry name" value="Ser-Thr/Tyr_kinase_cat_dom"/>
</dbReference>
<keyword evidence="6 12" id="KW-0547">Nucleotide-binding</keyword>
<dbReference type="Gene3D" id="1.10.510.10">
    <property type="entry name" value="Transferase(Phosphotransferase) domain 1"/>
    <property type="match status" value="1"/>
</dbReference>
<dbReference type="PANTHER" id="PTHR27003">
    <property type="entry name" value="OS07G0166700 PROTEIN"/>
    <property type="match status" value="1"/>
</dbReference>
<dbReference type="GO" id="GO:0004714">
    <property type="term" value="F:transmembrane receptor protein tyrosine kinase activity"/>
    <property type="evidence" value="ECO:0007669"/>
    <property type="project" value="InterPro"/>
</dbReference>
<dbReference type="PROSITE" id="PS50011">
    <property type="entry name" value="PROTEIN_KINASE_DOM"/>
    <property type="match status" value="1"/>
</dbReference>
<dbReference type="Pfam" id="PF07714">
    <property type="entry name" value="PK_Tyr_Ser-Thr"/>
    <property type="match status" value="1"/>
</dbReference>
<accession>A0A2P5ASE9</accession>
<dbReference type="InterPro" id="IPR000719">
    <property type="entry name" value="Prot_kinase_dom"/>
</dbReference>
<evidence type="ECO:0000256" key="11">
    <source>
        <dbReference type="ARBA" id="ARBA00023180"/>
    </source>
</evidence>
<dbReference type="GO" id="GO:0009506">
    <property type="term" value="C:plasmodesma"/>
    <property type="evidence" value="ECO:0007669"/>
    <property type="project" value="TreeGrafter"/>
</dbReference>
<feature type="binding site" evidence="12">
    <location>
        <position position="169"/>
    </location>
    <ligand>
        <name>ATP</name>
        <dbReference type="ChEBI" id="CHEBI:30616"/>
    </ligand>
</feature>
<sequence length="534" mass="59694">MKISLILNSQNHLSIFIIFLCCLSTICTVSGLSGAGENHFPKLNNSQTNLAIPNPIFSPITPAKVNPKNFYKAVGLASSATLAILLIIGLTVLLRRRRRTHQLDDEEKPSPRAVVVEEKVRQLCRRFTLDEIRTATNNFDPDLKIGDGGFGRVYKGHIDYDKENLVAVKVLKSTSSQGVREFWTEIEALSKLRHPHLASLIGYCNDQRFMIIVYDYMAHGTLRDHLYGIGDSFLTWKQRLEICVGAARGLVFLHVGAEHGIIIHRDVKTSNILLDQNWVAKVSDFGLSRLGPTSQSRSHVTTDVKGTFGYLDPEYFWTKHLTTKSDVYGFGVVLFEVLCGRPAVDMGLEEEQQSLVQWARYNVKNGTLDQIVDDNLRGEIAPECLKLYGKIADRCLRSDRNRRPKMADVLKALEFALRLQEGAAAAAAAEEGIEICEGSKSDEKMSCLGGANQVILRPPCKVSVVHSCPMVWGKRTSRKMLMRFFSDKAGFKWATQPTSRALKALCFSGSCSLKAHNGECRGNKNQEKLDQYRL</sequence>
<keyword evidence="11" id="KW-0325">Glycoprotein</keyword>
<evidence type="ECO:0000256" key="8">
    <source>
        <dbReference type="ARBA" id="ARBA00022840"/>
    </source>
</evidence>
<evidence type="ECO:0000256" key="6">
    <source>
        <dbReference type="ARBA" id="ARBA00022741"/>
    </source>
</evidence>
<feature type="transmembrane region" description="Helical" evidence="13">
    <location>
        <begin position="12"/>
        <end position="35"/>
    </location>
</feature>
<evidence type="ECO:0000256" key="7">
    <source>
        <dbReference type="ARBA" id="ARBA00022777"/>
    </source>
</evidence>
<keyword evidence="7 15" id="KW-0418">Kinase</keyword>
<evidence type="ECO:0000256" key="2">
    <source>
        <dbReference type="ARBA" id="ARBA00022527"/>
    </source>
</evidence>
<dbReference type="CDD" id="cd14066">
    <property type="entry name" value="STKc_IRAK"/>
    <property type="match status" value="1"/>
</dbReference>
<reference evidence="16" key="1">
    <citation type="submission" date="2016-06" db="EMBL/GenBank/DDBJ databases">
        <title>Parallel loss of symbiosis genes in relatives of nitrogen-fixing non-legume Parasponia.</title>
        <authorList>
            <person name="Van Velzen R."/>
            <person name="Holmer R."/>
            <person name="Bu F."/>
            <person name="Rutten L."/>
            <person name="Van Zeijl A."/>
            <person name="Liu W."/>
            <person name="Santuari L."/>
            <person name="Cao Q."/>
            <person name="Sharma T."/>
            <person name="Shen D."/>
            <person name="Roswanjaya Y."/>
            <person name="Wardhani T."/>
            <person name="Kalhor M.S."/>
            <person name="Jansen J."/>
            <person name="Van den Hoogen J."/>
            <person name="Gungor B."/>
            <person name="Hartog M."/>
            <person name="Hontelez J."/>
            <person name="Verver J."/>
            <person name="Yang W.-C."/>
            <person name="Schijlen E."/>
            <person name="Repin R."/>
            <person name="Schilthuizen M."/>
            <person name="Schranz E."/>
            <person name="Heidstra R."/>
            <person name="Miyata K."/>
            <person name="Fedorova E."/>
            <person name="Kohlen W."/>
            <person name="Bisseling T."/>
            <person name="Smit S."/>
            <person name="Geurts R."/>
        </authorList>
    </citation>
    <scope>NUCLEOTIDE SEQUENCE [LARGE SCALE GENOMIC DNA]</scope>
    <source>
        <strain evidence="16">cv. RG33-2</strain>
    </source>
</reference>
<keyword evidence="10 13" id="KW-0472">Membrane</keyword>
<dbReference type="GO" id="GO:0005886">
    <property type="term" value="C:plasma membrane"/>
    <property type="evidence" value="ECO:0007669"/>
    <property type="project" value="TreeGrafter"/>
</dbReference>
<dbReference type="GO" id="GO:0004674">
    <property type="term" value="F:protein serine/threonine kinase activity"/>
    <property type="evidence" value="ECO:0007669"/>
    <property type="project" value="UniProtKB-KW"/>
</dbReference>
<dbReference type="InterPro" id="IPR008271">
    <property type="entry name" value="Ser/Thr_kinase_AS"/>
</dbReference>
<dbReference type="STRING" id="63057.A0A2P5ASE9"/>
<evidence type="ECO:0000256" key="3">
    <source>
        <dbReference type="ARBA" id="ARBA00022679"/>
    </source>
</evidence>
<dbReference type="GO" id="GO:0005524">
    <property type="term" value="F:ATP binding"/>
    <property type="evidence" value="ECO:0007669"/>
    <property type="project" value="UniProtKB-UniRule"/>
</dbReference>
<dbReference type="Gene3D" id="3.30.200.20">
    <property type="entry name" value="Phosphorylase Kinase, domain 1"/>
    <property type="match status" value="1"/>
</dbReference>
<dbReference type="FunFam" id="3.30.200.20:FF:000039">
    <property type="entry name" value="receptor-like protein kinase FERONIA"/>
    <property type="match status" value="1"/>
</dbReference>
<keyword evidence="9 13" id="KW-1133">Transmembrane helix</keyword>
<proteinExistence type="predicted"/>
<keyword evidence="4 13" id="KW-0812">Transmembrane</keyword>
<evidence type="ECO:0000256" key="10">
    <source>
        <dbReference type="ARBA" id="ARBA00023136"/>
    </source>
</evidence>